<feature type="domain" description="PH" evidence="3">
    <location>
        <begin position="165"/>
        <end position="273"/>
    </location>
</feature>
<dbReference type="InterPro" id="IPR006816">
    <property type="entry name" value="ELMO_dom"/>
</dbReference>
<evidence type="ECO:0000313" key="6">
    <source>
        <dbReference type="Proteomes" id="UP000243217"/>
    </source>
</evidence>
<protein>
    <recommendedName>
        <fullName evidence="7">ELMO domain-containing protein</fullName>
    </recommendedName>
</protein>
<keyword evidence="6" id="KW-1185">Reference proteome</keyword>
<name>A0A1V9ZS69_9STRA</name>
<comment type="function">
    <text evidence="1">Involved in cytoskeletal rearrangements required for phagocytosis of apoptotic cells and cell motility. Acts in association with DOCK1 and CRK. Was initially proposed to be required in complex with DOCK1 to activate Rac Rho small GTPases. May enhance the guanine nucleotide exchange factor (GEF) activity of DOCK1.</text>
</comment>
<dbReference type="AlphaFoldDB" id="A0A1V9ZS69"/>
<proteinExistence type="predicted"/>
<dbReference type="Proteomes" id="UP000243217">
    <property type="component" value="Unassembled WGS sequence"/>
</dbReference>
<dbReference type="Gene3D" id="2.30.29.30">
    <property type="entry name" value="Pleckstrin-homology domain (PH domain)/Phosphotyrosine-binding domain (PTB)"/>
    <property type="match status" value="1"/>
</dbReference>
<evidence type="ECO:0000259" key="3">
    <source>
        <dbReference type="PROSITE" id="PS50003"/>
    </source>
</evidence>
<gene>
    <name evidence="5" type="ORF">THRCLA_05831</name>
</gene>
<dbReference type="InterPro" id="IPR001849">
    <property type="entry name" value="PH_domain"/>
</dbReference>
<dbReference type="EMBL" id="JNBS01001683">
    <property type="protein sequence ID" value="OQS00876.1"/>
    <property type="molecule type" value="Genomic_DNA"/>
</dbReference>
<dbReference type="PANTHER" id="PTHR12771:SF56">
    <property type="entry name" value="CED-12"/>
    <property type="match status" value="1"/>
</dbReference>
<dbReference type="PROSITE" id="PS50003">
    <property type="entry name" value="PH_DOMAIN"/>
    <property type="match status" value="1"/>
</dbReference>
<organism evidence="5 6">
    <name type="scientific">Thraustotheca clavata</name>
    <dbReference type="NCBI Taxonomy" id="74557"/>
    <lineage>
        <taxon>Eukaryota</taxon>
        <taxon>Sar</taxon>
        <taxon>Stramenopiles</taxon>
        <taxon>Oomycota</taxon>
        <taxon>Saprolegniomycetes</taxon>
        <taxon>Saprolegniales</taxon>
        <taxon>Achlyaceae</taxon>
        <taxon>Thraustotheca</taxon>
    </lineage>
</organism>
<feature type="region of interest" description="Disordered" evidence="2">
    <location>
        <begin position="1"/>
        <end position="26"/>
    </location>
</feature>
<dbReference type="OrthoDB" id="67155at2759"/>
<evidence type="ECO:0008006" key="7">
    <source>
        <dbReference type="Google" id="ProtNLM"/>
    </source>
</evidence>
<evidence type="ECO:0000256" key="2">
    <source>
        <dbReference type="SAM" id="MobiDB-lite"/>
    </source>
</evidence>
<accession>A0A1V9ZS69</accession>
<evidence type="ECO:0000313" key="5">
    <source>
        <dbReference type="EMBL" id="OQS00876.1"/>
    </source>
</evidence>
<comment type="caution">
    <text evidence="5">The sequence shown here is derived from an EMBL/GenBank/DDBJ whole genome shotgun (WGS) entry which is preliminary data.</text>
</comment>
<evidence type="ECO:0000256" key="1">
    <source>
        <dbReference type="ARBA" id="ARBA00024863"/>
    </source>
</evidence>
<dbReference type="PANTHER" id="PTHR12771">
    <property type="entry name" value="ENGULFMENT AND CELL MOTILITY"/>
    <property type="match status" value="1"/>
</dbReference>
<sequence>MSVEGIEAPSVMRDSELESSRESLDQPCELRPISLSVNTCLDGSESVVSGLSPSGYSEDMSPQSSPVAYTIPIRRRSDADAVPIGSCNKPVEEPQATAADELRKNRRASTSSVEFSREQIQSFEQNLGRHYFFARLGASLTVHGGNANTTESDEFHEVRHSNVGDILKQGWLMKKGGVVPTWRRRWFILSQSANGPILTYAKDKSPSKAKGALKTIRLSSSSQCSIMPKHIKPRDFEFKISTSVDLAQREYFVQAISNVEMAAWMAAIKAAIDDSQTNAFLVSGMRSLWDKAGIDGFLIHYGVRKCSNRNHVQTRVLELNFAEKTIVNTKRGETLTTLPFSALRSVRALTDNSEWGFGLEITWNKHRNWPLYLDTPTARDDLLQLLIHIIGGNSDTLPDELRKRWPQLTLKTGTMERKQASHNATLKGRFHIKLHEAFLTFFPENSNLVRPWFVLPLKELRISMDIDSNTLYLGRHAMICDSQVECKSWHNAIVAASLLPREIIDAEMDKREKIRKSCIRTVIKLRKLLKASVKPEGNAPARDQHLIDVMLKTLWAYVFPSEPFASNTDARWQEIGFQRGGPPSDLRASGLLGLHCLIYFVKTQNKLANAIMNRIRFGVSEGNMKNYPFAIACINVAATLVEFLGIGDAGTHFDGCVAAAPKTFVTFIANEAEKKVETPRKSLYGTIGQYQSWEDLVGDSINTVFEDMFCVLFPILDRLFVEMGAGYMEFGQVLVAFRKRVTVIFTSEPTTWTALQKLANEPVTETLVAPSIISKQVH</sequence>
<evidence type="ECO:0000259" key="4">
    <source>
        <dbReference type="PROSITE" id="PS51335"/>
    </source>
</evidence>
<dbReference type="Pfam" id="PF00169">
    <property type="entry name" value="PH"/>
    <property type="match status" value="1"/>
</dbReference>
<feature type="compositionally biased region" description="Basic and acidic residues" evidence="2">
    <location>
        <begin position="13"/>
        <end position="24"/>
    </location>
</feature>
<dbReference type="SMART" id="SM00233">
    <property type="entry name" value="PH"/>
    <property type="match status" value="2"/>
</dbReference>
<dbReference type="SUPFAM" id="SSF50729">
    <property type="entry name" value="PH domain-like"/>
    <property type="match status" value="1"/>
</dbReference>
<dbReference type="InterPro" id="IPR011993">
    <property type="entry name" value="PH-like_dom_sf"/>
</dbReference>
<dbReference type="Pfam" id="PF04727">
    <property type="entry name" value="ELMO_CED12"/>
    <property type="match status" value="1"/>
</dbReference>
<reference evidence="5 6" key="1">
    <citation type="journal article" date="2014" name="Genome Biol. Evol.">
        <title>The secreted proteins of Achlya hypogyna and Thraustotheca clavata identify the ancestral oomycete secretome and reveal gene acquisitions by horizontal gene transfer.</title>
        <authorList>
            <person name="Misner I."/>
            <person name="Blouin N."/>
            <person name="Leonard G."/>
            <person name="Richards T.A."/>
            <person name="Lane C.E."/>
        </authorList>
    </citation>
    <scope>NUCLEOTIDE SEQUENCE [LARGE SCALE GENOMIC DNA]</scope>
    <source>
        <strain evidence="5 6">ATCC 34112</strain>
    </source>
</reference>
<feature type="domain" description="ELMO" evidence="4">
    <location>
        <begin position="546"/>
        <end position="745"/>
    </location>
</feature>
<dbReference type="PROSITE" id="PS51335">
    <property type="entry name" value="ELMO"/>
    <property type="match status" value="1"/>
</dbReference>
<dbReference type="InterPro" id="IPR050868">
    <property type="entry name" value="ELMO_domain-containing"/>
</dbReference>